<sequence>MMHFHFSVAVALATLLRVANAQAGPNTLAVYNPANRTTSTNSTYCIIPVPKAIIEKITKGYKPLDVPTDILPAFPAGMHPLIVEGGYQNDIRMTAFNLAPLQIPSLMQGAILVPFADVSKDGKTPFNVPVNYYIGGTNGNDLAALVPAIVGAVPLFEGTVIAPAQMVPDTAAVQSLPGGLYSFQVKPFILPNPVSGPGVVGEAFDLIYSLTSTSPYTAHTFHSLLNNPQLLDNGMCQRQSLYFNETFADPKMAVGNITLYNQPLLNTPPKEIAGTYTNVYCYQANAELVASYIGETCPIAAARSSPSARE</sequence>
<dbReference type="AlphaFoldDB" id="A0A9W8UIQ4"/>
<feature type="chain" id="PRO_5040825479" evidence="1">
    <location>
        <begin position="22"/>
        <end position="310"/>
    </location>
</feature>
<organism evidence="2 3">
    <name type="scientific">Akanthomyces muscarius</name>
    <name type="common">Entomopathogenic fungus</name>
    <name type="synonym">Lecanicillium muscarium</name>
    <dbReference type="NCBI Taxonomy" id="2231603"/>
    <lineage>
        <taxon>Eukaryota</taxon>
        <taxon>Fungi</taxon>
        <taxon>Dikarya</taxon>
        <taxon>Ascomycota</taxon>
        <taxon>Pezizomycotina</taxon>
        <taxon>Sordariomycetes</taxon>
        <taxon>Hypocreomycetidae</taxon>
        <taxon>Hypocreales</taxon>
        <taxon>Cordycipitaceae</taxon>
        <taxon>Akanthomyces</taxon>
    </lineage>
</organism>
<dbReference type="KEGG" id="amus:LMH87_002606"/>
<dbReference type="Proteomes" id="UP001144673">
    <property type="component" value="Chromosome 3"/>
</dbReference>
<feature type="signal peptide" evidence="1">
    <location>
        <begin position="1"/>
        <end position="21"/>
    </location>
</feature>
<comment type="caution">
    <text evidence="2">The sequence shown here is derived from an EMBL/GenBank/DDBJ whole genome shotgun (WGS) entry which is preliminary data.</text>
</comment>
<proteinExistence type="predicted"/>
<protein>
    <submittedName>
        <fullName evidence="2">Uncharacterized protein</fullName>
    </submittedName>
</protein>
<reference evidence="2" key="1">
    <citation type="journal article" date="2023" name="Access Microbiol">
        <title>De-novo genome assembly for Akanthomyces muscarius, a biocontrol agent of insect agricultural pests.</title>
        <authorList>
            <person name="Erdos Z."/>
            <person name="Studholme D.J."/>
            <person name="Raymond B."/>
            <person name="Sharma M."/>
        </authorList>
    </citation>
    <scope>NUCLEOTIDE SEQUENCE</scope>
    <source>
        <strain evidence="2">Ve6</strain>
    </source>
</reference>
<dbReference type="EMBL" id="JAJHUN010000010">
    <property type="protein sequence ID" value="KAJ4148120.1"/>
    <property type="molecule type" value="Genomic_DNA"/>
</dbReference>
<name>A0A9W8UIQ4_AKAMU</name>
<evidence type="ECO:0000313" key="2">
    <source>
        <dbReference type="EMBL" id="KAJ4148120.1"/>
    </source>
</evidence>
<dbReference type="GeneID" id="80889765"/>
<gene>
    <name evidence="2" type="ORF">LMH87_002606</name>
</gene>
<evidence type="ECO:0000313" key="3">
    <source>
        <dbReference type="Proteomes" id="UP001144673"/>
    </source>
</evidence>
<evidence type="ECO:0000256" key="1">
    <source>
        <dbReference type="SAM" id="SignalP"/>
    </source>
</evidence>
<keyword evidence="3" id="KW-1185">Reference proteome</keyword>
<keyword evidence="1" id="KW-0732">Signal</keyword>
<accession>A0A9W8UIQ4</accession>
<dbReference type="RefSeq" id="XP_056051061.1">
    <property type="nucleotide sequence ID" value="XM_056194088.1"/>
</dbReference>